<feature type="compositionally biased region" description="Gly residues" evidence="1">
    <location>
        <begin position="52"/>
        <end position="64"/>
    </location>
</feature>
<dbReference type="EMBL" id="NAJQ01000231">
    <property type="protein sequence ID" value="TKA74295.1"/>
    <property type="molecule type" value="Genomic_DNA"/>
</dbReference>
<name>A0A4U0XI05_9PEZI</name>
<feature type="region of interest" description="Disordered" evidence="1">
    <location>
        <begin position="37"/>
        <end position="64"/>
    </location>
</feature>
<evidence type="ECO:0000313" key="2">
    <source>
        <dbReference type="EMBL" id="TKA74295.1"/>
    </source>
</evidence>
<evidence type="ECO:0000313" key="3">
    <source>
        <dbReference type="Proteomes" id="UP000309340"/>
    </source>
</evidence>
<protein>
    <submittedName>
        <fullName evidence="2">Uncharacterized protein</fullName>
    </submittedName>
</protein>
<keyword evidence="3" id="KW-1185">Reference proteome</keyword>
<accession>A0A4U0XI05</accession>
<organism evidence="2 3">
    <name type="scientific">Friedmanniomyces simplex</name>
    <dbReference type="NCBI Taxonomy" id="329884"/>
    <lineage>
        <taxon>Eukaryota</taxon>
        <taxon>Fungi</taxon>
        <taxon>Dikarya</taxon>
        <taxon>Ascomycota</taxon>
        <taxon>Pezizomycotina</taxon>
        <taxon>Dothideomycetes</taxon>
        <taxon>Dothideomycetidae</taxon>
        <taxon>Mycosphaerellales</taxon>
        <taxon>Teratosphaeriaceae</taxon>
        <taxon>Friedmanniomyces</taxon>
    </lineage>
</organism>
<proteinExistence type="predicted"/>
<gene>
    <name evidence="2" type="ORF">B0A55_05414</name>
</gene>
<reference evidence="2 3" key="1">
    <citation type="submission" date="2017-03" db="EMBL/GenBank/DDBJ databases">
        <title>Genomes of endolithic fungi from Antarctica.</title>
        <authorList>
            <person name="Coleine C."/>
            <person name="Masonjones S."/>
            <person name="Stajich J.E."/>
        </authorList>
    </citation>
    <scope>NUCLEOTIDE SEQUENCE [LARGE SCALE GENOMIC DNA]</scope>
    <source>
        <strain evidence="2 3">CCFEE 5184</strain>
    </source>
</reference>
<evidence type="ECO:0000256" key="1">
    <source>
        <dbReference type="SAM" id="MobiDB-lite"/>
    </source>
</evidence>
<dbReference type="Proteomes" id="UP000309340">
    <property type="component" value="Unassembled WGS sequence"/>
</dbReference>
<sequence length="184" mass="18913">MVFMDDTFYRSTPLAPQIAQLQRNAQAEEEAAARKAQEIQEAAQPTVQRGDPYGGYGGGGGGGGGYNPPTVVRGFIAAMKEATGSPGGTRRGMGEARGGIVGLGAKGSRAVMVMVTAKGTARATVTVTVTVMGTVTREGRDPGVGAGTEVLGRVARGTSMIALGGPPRGLVRLVLQWALGWRLR</sequence>
<comment type="caution">
    <text evidence="2">The sequence shown here is derived from an EMBL/GenBank/DDBJ whole genome shotgun (WGS) entry which is preliminary data.</text>
</comment>
<dbReference type="AlphaFoldDB" id="A0A4U0XI05"/>